<reference evidence="1 2" key="1">
    <citation type="submission" date="2018-05" db="EMBL/GenBank/DDBJ databases">
        <title>Micromonospora atacamensis sp. nov., a novel actinobacteria isolated from high altitude Atacama Desert soil.</title>
        <authorList>
            <person name="Carro L."/>
            <person name="Golinska P."/>
            <person name="Klenk H.-P."/>
            <person name="Goodfellow M."/>
        </authorList>
    </citation>
    <scope>NUCLEOTIDE SEQUENCE [LARGE SCALE GENOMIC DNA]</scope>
    <source>
        <strain evidence="1 2">5R2A7</strain>
    </source>
</reference>
<dbReference type="EMBL" id="QGKR01000186">
    <property type="protein sequence ID" value="PWR08989.1"/>
    <property type="molecule type" value="Genomic_DNA"/>
</dbReference>
<protein>
    <submittedName>
        <fullName evidence="1">Uncharacterized protein</fullName>
    </submittedName>
</protein>
<dbReference type="OrthoDB" id="7591734at2"/>
<name>A0A317D2P7_9ACTN</name>
<comment type="caution">
    <text evidence="1">The sequence shown here is derived from an EMBL/GenBank/DDBJ whole genome shotgun (WGS) entry which is preliminary data.</text>
</comment>
<sequence length="1701" mass="183524">MSSREASDGRSVATAFTTGGGGFNFEDHVGAWLAAGMAAGEMPLGVGVAVPMEVRFQASASGFFLDDMVVTGDAAGGPRWSASVKSFDMLTGARLHTEFVEAAWRDILADSFRAAADRVGLVSGSAAQGTWVELAELIGEAAADQAGIASRMGVPGAFNEAKRSLWESAKCPTELAEQHGINVDSSPARLLALLLPLRLDFLIPTSQAIADAIRWCRAALVPQQAGRVADLWTALLEVVADLRPKGGAVTWQLLADRLGGHFAFQLRPDVAPDWRLLTAHTTNMTARVRDRLGDDVILVREDVTAVLADAGAVNMLSGPSGCGKTVAAKRWLTAPGAHRAVWLSAVDLEAGVGARLGLTRGLEEVLTLAPGEVRVVVDGLDRVYSDEPFAATAALARLAAAPGDRIRLLITSQQSEFPRVSERLVQANGPQAAPLVMGDLSDADVNLVLRGHPDLAAVVVAGGLRGVVRRPKVLDLVLRMPGATVAAIRDEPSIAGLWWQRLAGAGPNGAARQTLLRRIAVEQADRLRAQTALDDLPVDAVGLVDQLRVDGILSEVDGRVSFAHDLFDDWTLLQYLRSRDDVIGVVAEKAALPSWHRAISLYAAGVLREQGVDRWEADRFALDAADQPLVADLYLDAVFYAHDADRLLGELWSRLAADSALLARLLRRFRFSATVPDSGWITVLADEPDLAVYAAAQSRLPVWPLWLPVLRVLAAEHETAVASAAPEVAAIADLWLRHAPDTWPARNQAAVIGLAVGRHIVAHIDGGGFFDDTVEAVLWRCVIAAGAVEPDAVASFLDTLLPPVDSRLEHSGQVIGRQRRGQTRLRAALLDVDTVMPLLPASAQMARDLVLRAAFGSDRHHSHHRLRDALGITSAPRSFDPIPECGPFRAMLVNAEPQGVDVVLALVEHATTHWSRTRNAPVSDGQGPTQERPAFELLIDGAPVALVGDAAVLAWSHGGHHVPDILAAAMMALEAHLYQALDAGRDITTLLVQLTGSRSVATWGLLADIARHTPALLEGPLAPLVTSADLLDHDRMSVQMRSFNVLPLVMDPTRAERARKWHTMDHRKIPLLDLVHLGAFVTGRLTEQLTTARAHWAATDAHRWRVMLAATDIANYHAVRATDGRTYLVYNPPAALEEEAREVRDHLDRDRAWLMFAYTMRRNITDHVRPSDTELEEQWATVQPQLDALVPGADSPSSISGVEDLRCAYAAWLVLCARDWLRNHPNRDEWCRAVLLRPLIHPTATLSHADPDSSSDHDWDVFCPEALTALWAETPDDVTVRAAIARLLLGARRLTVTTVMRLAAAHPHLTDDLRRLEHLTLHCARLSMSHYGIDPYFEEADLDFDLDTDPEEAAGLDVDQEDDEPGHGPIDGLPELKAAAEAALDAFADGSLPAEVPRLADWMATTLATRFPDGRDARSRILRSLDLGYLVASRPHFTALTAAADTRTRAPAVEFAADLATLLASGLTSTEAANRSAHYPYDEERRAIGLLAAVTISADAAEARTVWEPILTLGATASSWVANYLSQVWKTACAKASWPAAFPALVADMLGFATTASTWQGYSGRGVLALAVAGLSEWGHSPVSEQQTAAIRAAVPAWSTWFGDHMGHDDFAYAAVRFFREPAAAGFVHDAVGWLADRERSSHPTSERLDIAVTEFLVTISTRSPNPLRGSGPTADNGRQVLARLHGRGNAVAGQLLNSLT</sequence>
<dbReference type="InterPro" id="IPR027417">
    <property type="entry name" value="P-loop_NTPase"/>
</dbReference>
<dbReference type="RefSeq" id="WP_109817749.1">
    <property type="nucleotide sequence ID" value="NZ_QGKR01000186.1"/>
</dbReference>
<accession>A0A317D2P7</accession>
<evidence type="ECO:0000313" key="2">
    <source>
        <dbReference type="Proteomes" id="UP000245410"/>
    </source>
</evidence>
<keyword evidence="2" id="KW-1185">Reference proteome</keyword>
<evidence type="ECO:0000313" key="1">
    <source>
        <dbReference type="EMBL" id="PWR08989.1"/>
    </source>
</evidence>
<proteinExistence type="predicted"/>
<dbReference type="Proteomes" id="UP000245410">
    <property type="component" value="Unassembled WGS sequence"/>
</dbReference>
<dbReference type="SUPFAM" id="SSF52540">
    <property type="entry name" value="P-loop containing nucleoside triphosphate hydrolases"/>
    <property type="match status" value="1"/>
</dbReference>
<organism evidence="1 2">
    <name type="scientific">Micromonospora acroterricola</name>
    <dbReference type="NCBI Taxonomy" id="2202421"/>
    <lineage>
        <taxon>Bacteria</taxon>
        <taxon>Bacillati</taxon>
        <taxon>Actinomycetota</taxon>
        <taxon>Actinomycetes</taxon>
        <taxon>Micromonosporales</taxon>
        <taxon>Micromonosporaceae</taxon>
        <taxon>Micromonospora</taxon>
    </lineage>
</organism>
<gene>
    <name evidence="1" type="ORF">DKT68_13440</name>
</gene>